<keyword evidence="4" id="KW-0464">Manganese</keyword>
<protein>
    <submittedName>
        <fullName evidence="6">Mitochondrial</fullName>
    </submittedName>
</protein>
<feature type="binding site" evidence="4">
    <location>
        <position position="187"/>
    </location>
    <ligand>
        <name>Mn(2+)</name>
        <dbReference type="ChEBI" id="CHEBI:29035"/>
        <label>1</label>
    </ligand>
</feature>
<dbReference type="PRINTS" id="PR00116">
    <property type="entry name" value="ARGINASE"/>
</dbReference>
<dbReference type="PIRSF" id="PIRSF036979">
    <property type="entry name" value="Arginase"/>
    <property type="match status" value="1"/>
</dbReference>
<dbReference type="GO" id="GO:0008783">
    <property type="term" value="F:agmatinase activity"/>
    <property type="evidence" value="ECO:0007669"/>
    <property type="project" value="TreeGrafter"/>
</dbReference>
<dbReference type="CDD" id="cd11592">
    <property type="entry name" value="Agmatinase_PAH"/>
    <property type="match status" value="1"/>
</dbReference>
<keyword evidence="3 5" id="KW-0378">Hydrolase</keyword>
<organism evidence="6 7">
    <name type="scientific">Colletotrichum plurivorum</name>
    <dbReference type="NCBI Taxonomy" id="2175906"/>
    <lineage>
        <taxon>Eukaryota</taxon>
        <taxon>Fungi</taxon>
        <taxon>Dikarya</taxon>
        <taxon>Ascomycota</taxon>
        <taxon>Pezizomycotina</taxon>
        <taxon>Sordariomycetes</taxon>
        <taxon>Hypocreomycetidae</taxon>
        <taxon>Glomerellales</taxon>
        <taxon>Glomerellaceae</taxon>
        <taxon>Colletotrichum</taxon>
        <taxon>Colletotrichum orchidearum species complex</taxon>
    </lineage>
</organism>
<accession>A0A8H6J4M6</accession>
<dbReference type="Gene3D" id="3.40.800.10">
    <property type="entry name" value="Ureohydrolase domain"/>
    <property type="match status" value="1"/>
</dbReference>
<dbReference type="AlphaFoldDB" id="A0A8H6J4M6"/>
<dbReference type="InterPro" id="IPR023696">
    <property type="entry name" value="Ureohydrolase_dom_sf"/>
</dbReference>
<dbReference type="PANTHER" id="PTHR11358">
    <property type="entry name" value="ARGINASE/AGMATINASE"/>
    <property type="match status" value="1"/>
</dbReference>
<evidence type="ECO:0000313" key="7">
    <source>
        <dbReference type="Proteomes" id="UP000654918"/>
    </source>
</evidence>
<feature type="binding site" evidence="4">
    <location>
        <position position="189"/>
    </location>
    <ligand>
        <name>Mn(2+)</name>
        <dbReference type="ChEBI" id="CHEBI:29035"/>
        <label>1</label>
    </ligand>
</feature>
<dbReference type="EMBL" id="WIGO01000708">
    <property type="protein sequence ID" value="KAF6806048.1"/>
    <property type="molecule type" value="Genomic_DNA"/>
</dbReference>
<evidence type="ECO:0000256" key="5">
    <source>
        <dbReference type="RuleBase" id="RU003684"/>
    </source>
</evidence>
<feature type="binding site" evidence="4">
    <location>
        <position position="161"/>
    </location>
    <ligand>
        <name>Mn(2+)</name>
        <dbReference type="ChEBI" id="CHEBI:29035"/>
        <label>1</label>
    </ligand>
</feature>
<evidence type="ECO:0000256" key="2">
    <source>
        <dbReference type="ARBA" id="ARBA00022723"/>
    </source>
</evidence>
<dbReference type="PROSITE" id="PS51409">
    <property type="entry name" value="ARGINASE_2"/>
    <property type="match status" value="1"/>
</dbReference>
<dbReference type="GO" id="GO:0033389">
    <property type="term" value="P:putrescine biosynthetic process from arginine, via agmatine"/>
    <property type="evidence" value="ECO:0007669"/>
    <property type="project" value="TreeGrafter"/>
</dbReference>
<evidence type="ECO:0000256" key="1">
    <source>
        <dbReference type="ARBA" id="ARBA00009227"/>
    </source>
</evidence>
<name>A0A8H6J4M6_9PEZI</name>
<dbReference type="GO" id="GO:0046872">
    <property type="term" value="F:metal ion binding"/>
    <property type="evidence" value="ECO:0007669"/>
    <property type="project" value="UniProtKB-KW"/>
</dbReference>
<dbReference type="PANTHER" id="PTHR11358:SF26">
    <property type="entry name" value="GUANIDINO ACID HYDROLASE, MITOCHONDRIAL"/>
    <property type="match status" value="1"/>
</dbReference>
<evidence type="ECO:0000256" key="4">
    <source>
        <dbReference type="PIRSR" id="PIRSR036979-1"/>
    </source>
</evidence>
<feature type="binding site" evidence="4">
    <location>
        <position position="286"/>
    </location>
    <ligand>
        <name>Mn(2+)</name>
        <dbReference type="ChEBI" id="CHEBI:29035"/>
        <label>1</label>
    </ligand>
</feature>
<feature type="binding site" evidence="4">
    <location>
        <position position="185"/>
    </location>
    <ligand>
        <name>Mn(2+)</name>
        <dbReference type="ChEBI" id="CHEBI:29035"/>
        <label>1</label>
    </ligand>
</feature>
<keyword evidence="2 4" id="KW-0479">Metal-binding</keyword>
<dbReference type="FunFam" id="3.40.800.10:FF:000014">
    <property type="entry name" value="Arginase family protein"/>
    <property type="match status" value="1"/>
</dbReference>
<comment type="caution">
    <text evidence="6">The sequence shown here is derived from an EMBL/GenBank/DDBJ whole genome shotgun (WGS) entry which is preliminary data.</text>
</comment>
<comment type="similarity">
    <text evidence="1">Belongs to the arginase family. Agmatinase subfamily.</text>
</comment>
<dbReference type="SUPFAM" id="SSF52768">
    <property type="entry name" value="Arginase/deacetylase"/>
    <property type="match status" value="1"/>
</dbReference>
<dbReference type="InterPro" id="IPR006035">
    <property type="entry name" value="Ureohydrolase"/>
</dbReference>
<evidence type="ECO:0000313" key="6">
    <source>
        <dbReference type="EMBL" id="KAF6806048.1"/>
    </source>
</evidence>
<evidence type="ECO:0000256" key="3">
    <source>
        <dbReference type="ARBA" id="ARBA00022801"/>
    </source>
</evidence>
<feature type="binding site" evidence="4">
    <location>
        <position position="288"/>
    </location>
    <ligand>
        <name>Mn(2+)</name>
        <dbReference type="ChEBI" id="CHEBI:29035"/>
        <label>1</label>
    </ligand>
</feature>
<comment type="cofactor">
    <cofactor evidence="4">
        <name>Mn(2+)</name>
        <dbReference type="ChEBI" id="CHEBI:29035"/>
    </cofactor>
    <text evidence="4">Binds 2 manganese ions per subunit.</text>
</comment>
<dbReference type="PROSITE" id="PS01053">
    <property type="entry name" value="ARGINASE_1"/>
    <property type="match status" value="1"/>
</dbReference>
<proteinExistence type="inferred from homology"/>
<sequence>MLGGLSSACNHHHDDKEWTKEELAELEAKWGFEWAFSGIGTFAHLQYVKCLTEPTEPYDIAIIAAPFDTAVTYRPGARFGPRAIRHASGRQHSLRGFNPRANINPYQSWAKIVDCGHIPITPIDNNIAQEQMTQALTLLGKRNTMSALAPKPRLLTLGGDHSLTLPALRALNEIYGRTIQVLHFDAHLDTWNPNAYPSYWGATPFNHGSMFWLANQEGLLSNSSSTPSVHAGLRTLLSGLKDHQDDTAQNWKRFSADDIDTLGIQGIIDGIMDTLGTENPIYLSVDIDVLDPAYAPGTGTPEAGGWSTREFIRILRGIEGLNIVGADVVEVSPVYQGPGEETTFAAAQIAFELLTSMVKRGLHDLGKEDKGEKDEV</sequence>
<dbReference type="Pfam" id="PF00491">
    <property type="entry name" value="Arginase"/>
    <property type="match status" value="1"/>
</dbReference>
<dbReference type="InterPro" id="IPR020855">
    <property type="entry name" value="Ureohydrolase_Mn_BS"/>
</dbReference>
<gene>
    <name evidence="6" type="ORF">CPLU01_15935</name>
</gene>
<reference evidence="6" key="1">
    <citation type="journal article" date="2020" name="Phytopathology">
        <title>Genome Sequence Resources of Colletotrichum truncatum, C. plurivorum, C. musicola, and C. sojae: Four Species Pathogenic to Soybean (Glycine max).</title>
        <authorList>
            <person name="Rogerio F."/>
            <person name="Boufleur T.R."/>
            <person name="Ciampi-Guillardi M."/>
            <person name="Sukno S.A."/>
            <person name="Thon M.R."/>
            <person name="Massola Junior N.S."/>
            <person name="Baroncelli R."/>
        </authorList>
    </citation>
    <scope>NUCLEOTIDE SEQUENCE</scope>
    <source>
        <strain evidence="6">LFN00145</strain>
    </source>
</reference>
<keyword evidence="7" id="KW-1185">Reference proteome</keyword>
<dbReference type="Proteomes" id="UP000654918">
    <property type="component" value="Unassembled WGS sequence"/>
</dbReference>